<keyword evidence="2" id="KW-0547">Nucleotide-binding</keyword>
<dbReference type="Gene3D" id="1.10.40.70">
    <property type="match status" value="1"/>
</dbReference>
<accession>A0A5R9GWD1</accession>
<dbReference type="InterPro" id="IPR003593">
    <property type="entry name" value="AAA+_ATPase"/>
</dbReference>
<evidence type="ECO:0000313" key="5">
    <source>
        <dbReference type="EMBL" id="TLS69185.1"/>
    </source>
</evidence>
<evidence type="ECO:0000256" key="1">
    <source>
        <dbReference type="ARBA" id="ARBA00006611"/>
    </source>
</evidence>
<dbReference type="AlphaFoldDB" id="A0A5R9GWD1"/>
<dbReference type="SUPFAM" id="SSF160246">
    <property type="entry name" value="EspE N-terminal domain-like"/>
    <property type="match status" value="1"/>
</dbReference>
<dbReference type="SMART" id="SM00382">
    <property type="entry name" value="AAA"/>
    <property type="match status" value="1"/>
</dbReference>
<gene>
    <name evidence="5" type="ORF">FEF65_01495</name>
</gene>
<evidence type="ECO:0000256" key="3">
    <source>
        <dbReference type="ARBA" id="ARBA00022840"/>
    </source>
</evidence>
<organism evidence="5 6">
    <name type="scientific">Mariprofundus erugo</name>
    <dbReference type="NCBI Taxonomy" id="2528639"/>
    <lineage>
        <taxon>Bacteria</taxon>
        <taxon>Pseudomonadati</taxon>
        <taxon>Pseudomonadota</taxon>
        <taxon>Candidatius Mariprofundia</taxon>
        <taxon>Mariprofundales</taxon>
        <taxon>Mariprofundaceae</taxon>
        <taxon>Mariprofundus</taxon>
    </lineage>
</organism>
<dbReference type="InterPro" id="IPR001482">
    <property type="entry name" value="T2SS/T4SS_dom"/>
</dbReference>
<comment type="caution">
    <text evidence="5">The sequence shown here is derived from an EMBL/GenBank/DDBJ whole genome shotgun (WGS) entry which is preliminary data.</text>
</comment>
<dbReference type="PANTHER" id="PTHR30258:SF2">
    <property type="entry name" value="COMG OPERON PROTEIN 1"/>
    <property type="match status" value="1"/>
</dbReference>
<dbReference type="Gene3D" id="3.30.450.90">
    <property type="match status" value="1"/>
</dbReference>
<dbReference type="PROSITE" id="PS00662">
    <property type="entry name" value="T2SP_E"/>
    <property type="match status" value="1"/>
</dbReference>
<dbReference type="PANTHER" id="PTHR30258">
    <property type="entry name" value="TYPE II SECRETION SYSTEM PROTEIN GSPE-RELATED"/>
    <property type="match status" value="1"/>
</dbReference>
<dbReference type="InterPro" id="IPR037257">
    <property type="entry name" value="T2SS_E_N_sf"/>
</dbReference>
<dbReference type="GO" id="GO:0005524">
    <property type="term" value="F:ATP binding"/>
    <property type="evidence" value="ECO:0007669"/>
    <property type="project" value="UniProtKB-KW"/>
</dbReference>
<name>A0A5R9GWD1_9PROT</name>
<evidence type="ECO:0000256" key="2">
    <source>
        <dbReference type="ARBA" id="ARBA00022741"/>
    </source>
</evidence>
<keyword evidence="6" id="KW-1185">Reference proteome</keyword>
<dbReference type="GO" id="GO:0016887">
    <property type="term" value="F:ATP hydrolysis activity"/>
    <property type="evidence" value="ECO:0007669"/>
    <property type="project" value="TreeGrafter"/>
</dbReference>
<sequence>MVLSENTGRLGERLIKKGVISATQLELALREHKRRGRHLGEVLVDLGFISESELAGLLADETRAQVVDLKGMILDDELLKLIPYAAAKRYQVVPLYREDGKLIVAMSDTFNVVAIDYLGKQTGMMIEVKGAIDSDIQGVIDHHYAQGLSIEDTIDLILNQGLGVDGQLGESPLVRLVDQLLALAIKRSATDIHIEPGEKTVRVRMRVDGVLQQVQLIPAELYAPLSTRIKVMSKLDVTEHRIPQDGRTSFRFAGRQVDLRISFLPTVHGESVVIRVLDSNPRQMSMDSLGLSKAHYQQFSRLVHAPHGIILVTGPTGSGKTTTLYTAIGSVNSIDRSIFTLEDPVEYMLPLVRQTQVNPDVGTSFANGLRAILRQDPDIILVGEIRDAETATLAIRAALTGHLVLSSLHTNDAAGAIPRLIDMGVEPYLIPSCLLGVLSQRLVRKLCPHCKQKHEPHEAVLGRLGVGLERLKGMEFWEAVGCDRCNHGYKGRLAIYELLTMSDQYHDAIMQDQRIGREMLRSNGMTFMMEDGLEKVSLGLTSVDEVLRVVNDA</sequence>
<evidence type="ECO:0000259" key="4">
    <source>
        <dbReference type="PROSITE" id="PS00662"/>
    </source>
</evidence>
<dbReference type="Pfam" id="PF05157">
    <property type="entry name" value="MshEN"/>
    <property type="match status" value="1"/>
</dbReference>
<dbReference type="Gene3D" id="3.40.50.300">
    <property type="entry name" value="P-loop containing nucleotide triphosphate hydrolases"/>
    <property type="match status" value="1"/>
</dbReference>
<evidence type="ECO:0000313" key="6">
    <source>
        <dbReference type="Proteomes" id="UP000306585"/>
    </source>
</evidence>
<dbReference type="Proteomes" id="UP000306585">
    <property type="component" value="Unassembled WGS sequence"/>
</dbReference>
<proteinExistence type="inferred from homology"/>
<feature type="domain" description="Bacterial type II secretion system protein E" evidence="4">
    <location>
        <begin position="373"/>
        <end position="387"/>
    </location>
</feature>
<dbReference type="CDD" id="cd01129">
    <property type="entry name" value="PulE-GspE-like"/>
    <property type="match status" value="1"/>
</dbReference>
<dbReference type="OrthoDB" id="5289285at2"/>
<dbReference type="Pfam" id="PF00437">
    <property type="entry name" value="T2SSE"/>
    <property type="match status" value="1"/>
</dbReference>
<dbReference type="InterPro" id="IPR007831">
    <property type="entry name" value="T2SS_GspE_N"/>
</dbReference>
<dbReference type="Gene3D" id="3.30.300.160">
    <property type="entry name" value="Type II secretion system, protein E, N-terminal domain"/>
    <property type="match status" value="1"/>
</dbReference>
<dbReference type="GO" id="GO:0005886">
    <property type="term" value="C:plasma membrane"/>
    <property type="evidence" value="ECO:0007669"/>
    <property type="project" value="TreeGrafter"/>
</dbReference>
<protein>
    <submittedName>
        <fullName evidence="5">Type II secretion system protein GspE</fullName>
    </submittedName>
</protein>
<reference evidence="5 6" key="1">
    <citation type="journal article" date="2019" name="Appl. Environ. Microbiol.">
        <title>Environmental Evidence and Genomic Insight of Iron-oxidizing Bacteria Preference Towards More Corrosion Resistant Stainless Steel at Higher Salinities.</title>
        <authorList>
            <person name="Garrison C.E."/>
            <person name="Price K.A."/>
            <person name="Field E.K."/>
        </authorList>
    </citation>
    <scope>NUCLEOTIDE SEQUENCE [LARGE SCALE GENOMIC DNA]</scope>
    <source>
        <strain evidence="5 6">P3</strain>
    </source>
</reference>
<dbReference type="SUPFAM" id="SSF52540">
    <property type="entry name" value="P-loop containing nucleoside triphosphate hydrolases"/>
    <property type="match status" value="1"/>
</dbReference>
<keyword evidence="3" id="KW-0067">ATP-binding</keyword>
<dbReference type="FunFam" id="3.40.50.300:FF:000398">
    <property type="entry name" value="Type IV pilus assembly ATPase PilB"/>
    <property type="match status" value="1"/>
</dbReference>
<dbReference type="InterPro" id="IPR027417">
    <property type="entry name" value="P-loop_NTPase"/>
</dbReference>
<comment type="similarity">
    <text evidence="1">Belongs to the GSP E family.</text>
</comment>
<dbReference type="EMBL" id="VBRY01000001">
    <property type="protein sequence ID" value="TLS69185.1"/>
    <property type="molecule type" value="Genomic_DNA"/>
</dbReference>